<sequence>MAASRCPRSELSIVVFGDSWSDAGSQGFGAVNMEVSTSGGYPAAAQLEPMQAVRALFGSVYPFSHFGYVEGAFTDGPVWASQLGVKAVFNFAHGSASTCQEIPGLVVPPPGYVAMPTSTGWTKLAETTLRPRGVAQQLVQAAELLPPLGVLGCPGRTLAVVFVGGNDFFFHGELAIGNSPQEALLCPVVQNHKQILADLASFGVPQEDVVFGGLPALELGPILAKKPDLDLSWLSAQVDAVNQALERLAPRWKLAELMRAQMMDNNNSNNSNNNSKPLDAGVRCRVYEALEKMNHPDELATSSTPSISGTGQEAWFDEAHPTAKMHELMAQSFVQQFLD</sequence>
<evidence type="ECO:0000313" key="2">
    <source>
        <dbReference type="Proteomes" id="UP000654075"/>
    </source>
</evidence>
<dbReference type="EMBL" id="CAJNNV010007567">
    <property type="protein sequence ID" value="CAE8595078.1"/>
    <property type="molecule type" value="Genomic_DNA"/>
</dbReference>
<dbReference type="AlphaFoldDB" id="A0A813DZP5"/>
<dbReference type="Pfam" id="PF00657">
    <property type="entry name" value="Lipase_GDSL"/>
    <property type="match status" value="1"/>
</dbReference>
<proteinExistence type="predicted"/>
<evidence type="ECO:0000313" key="1">
    <source>
        <dbReference type="EMBL" id="CAE8595078.1"/>
    </source>
</evidence>
<dbReference type="OrthoDB" id="1600564at2759"/>
<dbReference type="Proteomes" id="UP000654075">
    <property type="component" value="Unassembled WGS sequence"/>
</dbReference>
<organism evidence="1 2">
    <name type="scientific">Polarella glacialis</name>
    <name type="common">Dinoflagellate</name>
    <dbReference type="NCBI Taxonomy" id="89957"/>
    <lineage>
        <taxon>Eukaryota</taxon>
        <taxon>Sar</taxon>
        <taxon>Alveolata</taxon>
        <taxon>Dinophyceae</taxon>
        <taxon>Suessiales</taxon>
        <taxon>Suessiaceae</taxon>
        <taxon>Polarella</taxon>
    </lineage>
</organism>
<gene>
    <name evidence="1" type="ORF">PGLA1383_LOCUS13596</name>
</gene>
<keyword evidence="2" id="KW-1185">Reference proteome</keyword>
<dbReference type="SUPFAM" id="SSF52266">
    <property type="entry name" value="SGNH hydrolase"/>
    <property type="match status" value="1"/>
</dbReference>
<dbReference type="Gene3D" id="3.40.50.1110">
    <property type="entry name" value="SGNH hydrolase"/>
    <property type="match status" value="1"/>
</dbReference>
<protein>
    <submittedName>
        <fullName evidence="1">Uncharacterized protein</fullName>
    </submittedName>
</protein>
<accession>A0A813DZP5</accession>
<name>A0A813DZP5_POLGL</name>
<comment type="caution">
    <text evidence="1">The sequence shown here is derived from an EMBL/GenBank/DDBJ whole genome shotgun (WGS) entry which is preliminary data.</text>
</comment>
<dbReference type="InterPro" id="IPR036514">
    <property type="entry name" value="SGNH_hydro_sf"/>
</dbReference>
<dbReference type="GO" id="GO:0016788">
    <property type="term" value="F:hydrolase activity, acting on ester bonds"/>
    <property type="evidence" value="ECO:0007669"/>
    <property type="project" value="InterPro"/>
</dbReference>
<dbReference type="InterPro" id="IPR001087">
    <property type="entry name" value="GDSL"/>
</dbReference>
<reference evidence="1" key="1">
    <citation type="submission" date="2021-02" db="EMBL/GenBank/DDBJ databases">
        <authorList>
            <person name="Dougan E. K."/>
            <person name="Rhodes N."/>
            <person name="Thang M."/>
            <person name="Chan C."/>
        </authorList>
    </citation>
    <scope>NUCLEOTIDE SEQUENCE</scope>
</reference>